<reference evidence="1" key="1">
    <citation type="submission" date="2022-07" db="EMBL/GenBank/DDBJ databases">
        <title>Genome Sequence of Lecanicillium saksenae.</title>
        <authorList>
            <person name="Buettner E."/>
        </authorList>
    </citation>
    <scope>NUCLEOTIDE SEQUENCE</scope>
    <source>
        <strain evidence="1">VT-O1</strain>
    </source>
</reference>
<comment type="caution">
    <text evidence="1">The sequence shown here is derived from an EMBL/GenBank/DDBJ whole genome shotgun (WGS) entry which is preliminary data.</text>
</comment>
<evidence type="ECO:0000313" key="2">
    <source>
        <dbReference type="Proteomes" id="UP001148737"/>
    </source>
</evidence>
<accession>A0ACC1R2A8</accession>
<organism evidence="1 2">
    <name type="scientific">Lecanicillium saksenae</name>
    <dbReference type="NCBI Taxonomy" id="468837"/>
    <lineage>
        <taxon>Eukaryota</taxon>
        <taxon>Fungi</taxon>
        <taxon>Dikarya</taxon>
        <taxon>Ascomycota</taxon>
        <taxon>Pezizomycotina</taxon>
        <taxon>Sordariomycetes</taxon>
        <taxon>Hypocreomycetidae</taxon>
        <taxon>Hypocreales</taxon>
        <taxon>Cordycipitaceae</taxon>
        <taxon>Lecanicillium</taxon>
    </lineage>
</organism>
<gene>
    <name evidence="1" type="ORF">NLG97_g1976</name>
</gene>
<proteinExistence type="predicted"/>
<sequence>MPPTSSQSDMPVYPVRGRHGKDAVPRTMYAHGAMYTGHPPFDATSATFSPLSTQWDSFQQSSGSHSDSSSNPSLTPTGATFGSCDFGAGMQANTMHPNMGYAGVGDNDMLAAAQSLLDVGNLSGSNGSFQPASNPFFFCSDFGVPAQPGYYPNGMENSFAQMQSQFQQQQLIYRTQQLNSAMMLQRYWGGELPPQLKQTCPDEERYLFNMCWAHRFKDENYMWDLVEAEFQSVFNKTYTRDQLKEKLVRCRAKYIEWLPKDKEILRRAWMRIEQNRYQSLLEHFYALGGSRNMMLSANDIQYKVVNEMGLEDDLYVEEKPKKKGKRRVGCQNCASCAEAQEGSTIIWCDRYAGTAYN</sequence>
<name>A0ACC1R2A8_9HYPO</name>
<protein>
    <submittedName>
        <fullName evidence="1">Uncharacterized protein</fullName>
    </submittedName>
</protein>
<evidence type="ECO:0000313" key="1">
    <source>
        <dbReference type="EMBL" id="KAJ3497352.1"/>
    </source>
</evidence>
<dbReference type="Proteomes" id="UP001148737">
    <property type="component" value="Unassembled WGS sequence"/>
</dbReference>
<dbReference type="EMBL" id="JANAKD010000117">
    <property type="protein sequence ID" value="KAJ3497352.1"/>
    <property type="molecule type" value="Genomic_DNA"/>
</dbReference>
<keyword evidence="2" id="KW-1185">Reference proteome</keyword>